<dbReference type="Pfam" id="PF06607">
    <property type="entry name" value="Prokineticin"/>
    <property type="match status" value="1"/>
</dbReference>
<feature type="domain" description="Prokineticin" evidence="4">
    <location>
        <begin position="17"/>
        <end position="82"/>
    </location>
</feature>
<dbReference type="Gene3D" id="2.10.80.10">
    <property type="entry name" value="Lipase, subunit A"/>
    <property type="match status" value="1"/>
</dbReference>
<organism evidence="5 6">
    <name type="scientific">Caerostris extrusa</name>
    <name type="common">Bark spider</name>
    <name type="synonym">Caerostris bankana</name>
    <dbReference type="NCBI Taxonomy" id="172846"/>
    <lineage>
        <taxon>Eukaryota</taxon>
        <taxon>Metazoa</taxon>
        <taxon>Ecdysozoa</taxon>
        <taxon>Arthropoda</taxon>
        <taxon>Chelicerata</taxon>
        <taxon>Arachnida</taxon>
        <taxon>Araneae</taxon>
        <taxon>Araneomorphae</taxon>
        <taxon>Entelegynae</taxon>
        <taxon>Araneoidea</taxon>
        <taxon>Araneidae</taxon>
        <taxon>Caerostris</taxon>
    </lineage>
</organism>
<keyword evidence="3" id="KW-1015">Disulfide bond</keyword>
<dbReference type="AlphaFoldDB" id="A0AAV4PS34"/>
<evidence type="ECO:0000259" key="4">
    <source>
        <dbReference type="Pfam" id="PF06607"/>
    </source>
</evidence>
<keyword evidence="2" id="KW-0964">Secreted</keyword>
<evidence type="ECO:0000256" key="3">
    <source>
        <dbReference type="ARBA" id="ARBA00023157"/>
    </source>
</evidence>
<protein>
    <submittedName>
        <fullName evidence="5">Prokineticin domain-containing protein</fullName>
    </submittedName>
</protein>
<evidence type="ECO:0000256" key="1">
    <source>
        <dbReference type="ARBA" id="ARBA00004613"/>
    </source>
</evidence>
<reference evidence="5 6" key="1">
    <citation type="submission" date="2021-06" db="EMBL/GenBank/DDBJ databases">
        <title>Caerostris extrusa draft genome.</title>
        <authorList>
            <person name="Kono N."/>
            <person name="Arakawa K."/>
        </authorList>
    </citation>
    <scope>NUCLEOTIDE SEQUENCE [LARGE SCALE GENOMIC DNA]</scope>
</reference>
<name>A0AAV4PS34_CAEEX</name>
<evidence type="ECO:0000313" key="5">
    <source>
        <dbReference type="EMBL" id="GIX99871.1"/>
    </source>
</evidence>
<sequence length="99" mass="10873">MEADTKKLQKEIFGSGNNSDDDCEAGECCVAPGIFEYKKGTCKKLATKGEMCNEEDDNPGFFDVKYIDNCPCASGLTCEAKETKDLPFVGKIKIDERCV</sequence>
<evidence type="ECO:0000313" key="6">
    <source>
        <dbReference type="Proteomes" id="UP001054945"/>
    </source>
</evidence>
<dbReference type="Proteomes" id="UP001054945">
    <property type="component" value="Unassembled WGS sequence"/>
</dbReference>
<evidence type="ECO:0000256" key="2">
    <source>
        <dbReference type="ARBA" id="ARBA00022525"/>
    </source>
</evidence>
<keyword evidence="6" id="KW-1185">Reference proteome</keyword>
<dbReference type="InterPro" id="IPR023569">
    <property type="entry name" value="Prokineticin_domain"/>
</dbReference>
<dbReference type="GO" id="GO:0005576">
    <property type="term" value="C:extracellular region"/>
    <property type="evidence" value="ECO:0007669"/>
    <property type="project" value="UniProtKB-SubCell"/>
</dbReference>
<proteinExistence type="predicted"/>
<accession>A0AAV4PS34</accession>
<gene>
    <name evidence="5" type="primary">X975_06733</name>
    <name evidence="5" type="ORF">CEXT_164431</name>
</gene>
<comment type="subcellular location">
    <subcellularLocation>
        <location evidence="1">Secreted</location>
    </subcellularLocation>
</comment>
<comment type="caution">
    <text evidence="5">The sequence shown here is derived from an EMBL/GenBank/DDBJ whole genome shotgun (WGS) entry which is preliminary data.</text>
</comment>
<dbReference type="EMBL" id="BPLR01005108">
    <property type="protein sequence ID" value="GIX99871.1"/>
    <property type="molecule type" value="Genomic_DNA"/>
</dbReference>